<dbReference type="GO" id="GO:0005829">
    <property type="term" value="C:cytosol"/>
    <property type="evidence" value="ECO:0007669"/>
    <property type="project" value="TreeGrafter"/>
</dbReference>
<keyword evidence="2" id="KW-1185">Reference proteome</keyword>
<dbReference type="InterPro" id="IPR019538">
    <property type="entry name" value="PSMD5"/>
</dbReference>
<dbReference type="PANTHER" id="PTHR13554:SF10">
    <property type="entry name" value="26S PROTEASOME NON-ATPASE REGULATORY SUBUNIT 5"/>
    <property type="match status" value="1"/>
</dbReference>
<dbReference type="InterPro" id="IPR016024">
    <property type="entry name" value="ARM-type_fold"/>
</dbReference>
<dbReference type="Proteomes" id="UP000249390">
    <property type="component" value="Unassembled WGS sequence"/>
</dbReference>
<reference evidence="1 2" key="1">
    <citation type="submission" date="2018-06" db="EMBL/GenBank/DDBJ databases">
        <title>The Genome of Cuscuta australis (Dodder) Provides Insight into the Evolution of Plant Parasitism.</title>
        <authorList>
            <person name="Liu H."/>
        </authorList>
    </citation>
    <scope>NUCLEOTIDE SEQUENCE [LARGE SCALE GENOMIC DNA]</scope>
    <source>
        <strain evidence="2">cv. Yunnan</strain>
        <tissue evidence="1">Vines</tissue>
    </source>
</reference>
<accession>A0A328CXZ7</accession>
<dbReference type="Gene3D" id="1.25.10.10">
    <property type="entry name" value="Leucine-rich Repeat Variant"/>
    <property type="match status" value="2"/>
</dbReference>
<organism evidence="1 2">
    <name type="scientific">Cuscuta australis</name>
    <dbReference type="NCBI Taxonomy" id="267555"/>
    <lineage>
        <taxon>Eukaryota</taxon>
        <taxon>Viridiplantae</taxon>
        <taxon>Streptophyta</taxon>
        <taxon>Embryophyta</taxon>
        <taxon>Tracheophyta</taxon>
        <taxon>Spermatophyta</taxon>
        <taxon>Magnoliopsida</taxon>
        <taxon>eudicotyledons</taxon>
        <taxon>Gunneridae</taxon>
        <taxon>Pentapetalae</taxon>
        <taxon>asterids</taxon>
        <taxon>lamiids</taxon>
        <taxon>Solanales</taxon>
        <taxon>Convolvulaceae</taxon>
        <taxon>Cuscuteae</taxon>
        <taxon>Cuscuta</taxon>
        <taxon>Cuscuta subgen. Grammica</taxon>
        <taxon>Cuscuta sect. Cleistogrammica</taxon>
    </lineage>
</organism>
<dbReference type="GO" id="GO:0043248">
    <property type="term" value="P:proteasome assembly"/>
    <property type="evidence" value="ECO:0007669"/>
    <property type="project" value="InterPro"/>
</dbReference>
<protein>
    <recommendedName>
        <fullName evidence="3">ARM repeat superfamily protein</fullName>
    </recommendedName>
</protein>
<dbReference type="PANTHER" id="PTHR13554">
    <property type="entry name" value="26S PROTEASOME NON-ATPASE REGULATORY SUBUNIT 5-RELATED"/>
    <property type="match status" value="1"/>
</dbReference>
<proteinExistence type="predicted"/>
<dbReference type="InterPro" id="IPR011989">
    <property type="entry name" value="ARM-like"/>
</dbReference>
<gene>
    <name evidence="1" type="ORF">DM860_000828</name>
</gene>
<dbReference type="Pfam" id="PF10508">
    <property type="entry name" value="Proteasom_PSMB"/>
    <property type="match status" value="1"/>
</dbReference>
<dbReference type="EMBL" id="NQVE01000215">
    <property type="protein sequence ID" value="RAL38134.1"/>
    <property type="molecule type" value="Genomic_DNA"/>
</dbReference>
<sequence length="522" mass="56856">MEEEYSADVAQLLPAATEFANHPGPNSDASAREFLGRFPLPAIINALQTKSDYPSLEKALVDCLERVFRTKYGASLIPTFMPFVAVGLGAPSQDVRHLACNTVARLLDNADETTGTRLILQHDVYPLLLTCLIDGDEQVVTAATDAIKNLAGFSKGLDIIFPGSSRGTQLGDLAVKCTSLGRVRVLALIVKLFSISSNVASKVYDANLLSLLENEVSNNANDTLVTLSALELLFELVEVPHSMEFLSRTTLLHLLSSIISNASVDSILRSRAMTIAGRLLSNENAFLLIDESSYKNFILTIDKRFTLLENENADEIECALEALGQIGSSKKGATLLLSISSVPGRHAINAAFGHQQHSIQLAALHALGNIVGEARSGNDVLLDGDAEESLRRLIYETSSKTPKLTASGVLLSILQQDSEIRLAGYRVITGLVMRPWCLMEILSRKEIVDIVTDTFTESQKIGMEARNKCCQAIYKAFSSSKLISDPSFHGLANKLEEAIRSGPYLRRKHAEAQPLVETVQRF</sequence>
<evidence type="ECO:0000313" key="2">
    <source>
        <dbReference type="Proteomes" id="UP000249390"/>
    </source>
</evidence>
<dbReference type="AlphaFoldDB" id="A0A328CXZ7"/>
<name>A0A328CXZ7_9ASTE</name>
<comment type="caution">
    <text evidence="1">The sequence shown here is derived from an EMBL/GenBank/DDBJ whole genome shotgun (WGS) entry which is preliminary data.</text>
</comment>
<dbReference type="SUPFAM" id="SSF48371">
    <property type="entry name" value="ARM repeat"/>
    <property type="match status" value="1"/>
</dbReference>
<evidence type="ECO:0008006" key="3">
    <source>
        <dbReference type="Google" id="ProtNLM"/>
    </source>
</evidence>
<evidence type="ECO:0000313" key="1">
    <source>
        <dbReference type="EMBL" id="RAL38134.1"/>
    </source>
</evidence>